<protein>
    <submittedName>
        <fullName evidence="2">(Mediterranean fruit fly) hypothetical protein</fullName>
    </submittedName>
</protein>
<keyword evidence="1" id="KW-0472">Membrane</keyword>
<dbReference type="OrthoDB" id="7968664at2759"/>
<dbReference type="EMBL" id="CAJHJT010000034">
    <property type="protein sequence ID" value="CAD7006242.1"/>
    <property type="molecule type" value="Genomic_DNA"/>
</dbReference>
<name>A0A811V3R0_CERCA</name>
<dbReference type="AlphaFoldDB" id="A0A811V3R0"/>
<evidence type="ECO:0000256" key="1">
    <source>
        <dbReference type="SAM" id="Phobius"/>
    </source>
</evidence>
<reference evidence="2" key="1">
    <citation type="submission" date="2020-11" db="EMBL/GenBank/DDBJ databases">
        <authorList>
            <person name="Whitehead M."/>
        </authorList>
    </citation>
    <scope>NUCLEOTIDE SEQUENCE</scope>
    <source>
        <strain evidence="2">EGII</strain>
    </source>
</reference>
<keyword evidence="3" id="KW-1185">Reference proteome</keyword>
<evidence type="ECO:0000313" key="3">
    <source>
        <dbReference type="Proteomes" id="UP000606786"/>
    </source>
</evidence>
<proteinExistence type="predicted"/>
<comment type="caution">
    <text evidence="2">The sequence shown here is derived from an EMBL/GenBank/DDBJ whole genome shotgun (WGS) entry which is preliminary data.</text>
</comment>
<feature type="transmembrane region" description="Helical" evidence="1">
    <location>
        <begin position="64"/>
        <end position="87"/>
    </location>
</feature>
<gene>
    <name evidence="2" type="ORF">CCAP1982_LOCUS14568</name>
</gene>
<feature type="transmembrane region" description="Helical" evidence="1">
    <location>
        <begin position="21"/>
        <end position="44"/>
    </location>
</feature>
<keyword evidence="1" id="KW-1133">Transmembrane helix</keyword>
<sequence length="137" mass="15739">MQFPVSDNSKRHNKSKSVLLVISYHAAEEVSAVNAMLVVLAFPFHCFHSQPAQYKLYVSPGHMTPWLTINMFALSFELILWLVEVLVGATKLDLHTLFTFSLPLANYLFVRCVHNVFQNAIETNDVDDLRLWKRGFK</sequence>
<organism evidence="2 3">
    <name type="scientific">Ceratitis capitata</name>
    <name type="common">Mediterranean fruit fly</name>
    <name type="synonym">Tephritis capitata</name>
    <dbReference type="NCBI Taxonomy" id="7213"/>
    <lineage>
        <taxon>Eukaryota</taxon>
        <taxon>Metazoa</taxon>
        <taxon>Ecdysozoa</taxon>
        <taxon>Arthropoda</taxon>
        <taxon>Hexapoda</taxon>
        <taxon>Insecta</taxon>
        <taxon>Pterygota</taxon>
        <taxon>Neoptera</taxon>
        <taxon>Endopterygota</taxon>
        <taxon>Diptera</taxon>
        <taxon>Brachycera</taxon>
        <taxon>Muscomorpha</taxon>
        <taxon>Tephritoidea</taxon>
        <taxon>Tephritidae</taxon>
        <taxon>Ceratitis</taxon>
        <taxon>Ceratitis</taxon>
    </lineage>
</organism>
<evidence type="ECO:0000313" key="2">
    <source>
        <dbReference type="EMBL" id="CAD7006242.1"/>
    </source>
</evidence>
<accession>A0A811V3R0</accession>
<dbReference type="Proteomes" id="UP000606786">
    <property type="component" value="Unassembled WGS sequence"/>
</dbReference>
<keyword evidence="1" id="KW-0812">Transmembrane</keyword>